<dbReference type="InterPro" id="IPR036893">
    <property type="entry name" value="SBP_sf"/>
</dbReference>
<comment type="subcellular location">
    <subcellularLocation>
        <location evidence="1 10">Nucleus</location>
    </subcellularLocation>
</comment>
<organism evidence="15 16">
    <name type="scientific">Oldenlandia corymbosa var. corymbosa</name>
    <dbReference type="NCBI Taxonomy" id="529605"/>
    <lineage>
        <taxon>Eukaryota</taxon>
        <taxon>Viridiplantae</taxon>
        <taxon>Streptophyta</taxon>
        <taxon>Embryophyta</taxon>
        <taxon>Tracheophyta</taxon>
        <taxon>Spermatophyta</taxon>
        <taxon>Magnoliopsida</taxon>
        <taxon>eudicotyledons</taxon>
        <taxon>Gunneridae</taxon>
        <taxon>Pentapetalae</taxon>
        <taxon>asterids</taxon>
        <taxon>lamiids</taxon>
        <taxon>Gentianales</taxon>
        <taxon>Rubiaceae</taxon>
        <taxon>Rubioideae</taxon>
        <taxon>Spermacoceae</taxon>
        <taxon>Hedyotis-Oldenlandia complex</taxon>
        <taxon>Oldenlandia</taxon>
    </lineage>
</organism>
<evidence type="ECO:0000256" key="4">
    <source>
        <dbReference type="ARBA" id="ARBA00022833"/>
    </source>
</evidence>
<dbReference type="PROSITE" id="PS51141">
    <property type="entry name" value="ZF_SBP"/>
    <property type="match status" value="1"/>
</dbReference>
<dbReference type="PANTHER" id="PTHR31251:SF169">
    <property type="entry name" value="SQUAMOSA PROMOTER-BINDING-LIKE PROTEIN 8"/>
    <property type="match status" value="1"/>
</dbReference>
<evidence type="ECO:0000256" key="6">
    <source>
        <dbReference type="ARBA" id="ARBA00023125"/>
    </source>
</evidence>
<sequence length="147" mass="16679">METSRPDGKRRMKEVGKVEEGEEELAAEDTTTIGEDSKRRRAAFTVPQKKVSGVAAGGPIIQPSCQVEDCRADLKDAKPYHRRHKVCEHHSKAPLVLIAGIRQRFCQQCSRFHDISEFDDTKRSCRRRLAGHNERRRKSSYDSNGDG</sequence>
<proteinExistence type="predicted"/>
<gene>
    <name evidence="15" type="ORF">OLC1_LOCUS260</name>
</gene>
<evidence type="ECO:0000256" key="13">
    <source>
        <dbReference type="SAM" id="MobiDB-lite"/>
    </source>
</evidence>
<dbReference type="GO" id="GO:0008270">
    <property type="term" value="F:zinc ion binding"/>
    <property type="evidence" value="ECO:0007669"/>
    <property type="project" value="UniProtKB-KW"/>
</dbReference>
<keyword evidence="8 10" id="KW-0539">Nucleus</keyword>
<feature type="binding site" evidence="11">
    <location>
        <position position="90"/>
    </location>
    <ligand>
        <name>Zn(2+)</name>
        <dbReference type="ChEBI" id="CHEBI:29105"/>
        <label>1</label>
    </ligand>
</feature>
<keyword evidence="2 11" id="KW-0479">Metal-binding</keyword>
<name>A0AAV1BY86_OLDCO</name>
<keyword evidence="7 10" id="KW-0804">Transcription</keyword>
<dbReference type="GO" id="GO:0009908">
    <property type="term" value="P:flower development"/>
    <property type="evidence" value="ECO:0007669"/>
    <property type="project" value="InterPro"/>
</dbReference>
<evidence type="ECO:0000313" key="16">
    <source>
        <dbReference type="Proteomes" id="UP001161247"/>
    </source>
</evidence>
<comment type="function">
    <text evidence="9">Probable transcriptional factor. Binds to the promoter of the SQUAMOSA gene.</text>
</comment>
<evidence type="ECO:0000256" key="3">
    <source>
        <dbReference type="ARBA" id="ARBA00022771"/>
    </source>
</evidence>
<dbReference type="InterPro" id="IPR044817">
    <property type="entry name" value="SBP-like"/>
</dbReference>
<keyword evidence="6 10" id="KW-0238">DNA-binding</keyword>
<comment type="cofactor">
    <cofactor evidence="11">
        <name>Zn(2+)</name>
        <dbReference type="ChEBI" id="CHEBI:29105"/>
    </cofactor>
    <text evidence="11">Binds 2 Zn(2+) ions per subunit.</text>
</comment>
<dbReference type="GO" id="GO:0005634">
    <property type="term" value="C:nucleus"/>
    <property type="evidence" value="ECO:0007669"/>
    <property type="project" value="UniProtKB-SubCell"/>
</dbReference>
<evidence type="ECO:0000256" key="8">
    <source>
        <dbReference type="ARBA" id="ARBA00023242"/>
    </source>
</evidence>
<dbReference type="GO" id="GO:0003700">
    <property type="term" value="F:DNA-binding transcription factor activity"/>
    <property type="evidence" value="ECO:0007669"/>
    <property type="project" value="InterPro"/>
</dbReference>
<evidence type="ECO:0000256" key="9">
    <source>
        <dbReference type="ARBA" id="ARBA00056472"/>
    </source>
</evidence>
<dbReference type="SUPFAM" id="SSF103612">
    <property type="entry name" value="SBT domain"/>
    <property type="match status" value="1"/>
</dbReference>
<keyword evidence="16" id="KW-1185">Reference proteome</keyword>
<dbReference type="Pfam" id="PF03110">
    <property type="entry name" value="SBP"/>
    <property type="match status" value="1"/>
</dbReference>
<dbReference type="AlphaFoldDB" id="A0AAV1BY86"/>
<evidence type="ECO:0000256" key="11">
    <source>
        <dbReference type="PIRSR" id="PIRSR037575-1"/>
    </source>
</evidence>
<evidence type="ECO:0000256" key="7">
    <source>
        <dbReference type="ARBA" id="ARBA00023163"/>
    </source>
</evidence>
<feature type="region of interest" description="Disordered" evidence="13">
    <location>
        <begin position="1"/>
        <end position="37"/>
    </location>
</feature>
<dbReference type="Gene3D" id="4.10.1100.10">
    <property type="entry name" value="Transcription factor, SBP-box domain"/>
    <property type="match status" value="1"/>
</dbReference>
<feature type="binding site" evidence="11">
    <location>
        <position position="65"/>
    </location>
    <ligand>
        <name>Zn(2+)</name>
        <dbReference type="ChEBI" id="CHEBI:29105"/>
        <label>1</label>
    </ligand>
</feature>
<evidence type="ECO:0000256" key="1">
    <source>
        <dbReference type="ARBA" id="ARBA00004123"/>
    </source>
</evidence>
<evidence type="ECO:0000256" key="12">
    <source>
        <dbReference type="PROSITE-ProRule" id="PRU00470"/>
    </source>
</evidence>
<keyword evidence="4 11" id="KW-0862">Zinc</keyword>
<feature type="binding site" evidence="11">
    <location>
        <position position="109"/>
    </location>
    <ligand>
        <name>Zn(2+)</name>
        <dbReference type="ChEBI" id="CHEBI:29105"/>
        <label>2</label>
    </ligand>
</feature>
<dbReference type="PANTHER" id="PTHR31251">
    <property type="entry name" value="SQUAMOSA PROMOTER-BINDING-LIKE PROTEIN 4"/>
    <property type="match status" value="1"/>
</dbReference>
<evidence type="ECO:0000256" key="2">
    <source>
        <dbReference type="ARBA" id="ARBA00022723"/>
    </source>
</evidence>
<dbReference type="EMBL" id="OX459118">
    <property type="protein sequence ID" value="CAI9087418.1"/>
    <property type="molecule type" value="Genomic_DNA"/>
</dbReference>
<feature type="binding site" evidence="11">
    <location>
        <position position="106"/>
    </location>
    <ligand>
        <name>Zn(2+)</name>
        <dbReference type="ChEBI" id="CHEBI:29105"/>
        <label>2</label>
    </ligand>
</feature>
<dbReference type="Proteomes" id="UP001161247">
    <property type="component" value="Chromosome 1"/>
</dbReference>
<evidence type="ECO:0000256" key="5">
    <source>
        <dbReference type="ARBA" id="ARBA00023015"/>
    </source>
</evidence>
<evidence type="ECO:0000313" key="15">
    <source>
        <dbReference type="EMBL" id="CAI9087418.1"/>
    </source>
</evidence>
<dbReference type="PIRSF" id="PIRSF037575">
    <property type="entry name" value="SBP"/>
    <property type="match status" value="1"/>
</dbReference>
<feature type="binding site" evidence="11">
    <location>
        <position position="125"/>
    </location>
    <ligand>
        <name>Zn(2+)</name>
        <dbReference type="ChEBI" id="CHEBI:29105"/>
        <label>2</label>
    </ligand>
</feature>
<feature type="binding site" evidence="11">
    <location>
        <position position="113"/>
    </location>
    <ligand>
        <name>Zn(2+)</name>
        <dbReference type="ChEBI" id="CHEBI:29105"/>
        <label>2</label>
    </ligand>
</feature>
<feature type="binding site" evidence="11">
    <location>
        <position position="70"/>
    </location>
    <ligand>
        <name>Zn(2+)</name>
        <dbReference type="ChEBI" id="CHEBI:29105"/>
        <label>1</label>
    </ligand>
</feature>
<keyword evidence="3 12" id="KW-0863">Zinc-finger</keyword>
<protein>
    <recommendedName>
        <fullName evidence="10">Squamosa promoter-binding-like protein</fullName>
    </recommendedName>
</protein>
<keyword evidence="5 10" id="KW-0805">Transcription regulation</keyword>
<dbReference type="FunFam" id="4.10.1100.10:FF:000001">
    <property type="entry name" value="Squamosa promoter-binding-like protein 14"/>
    <property type="match status" value="1"/>
</dbReference>
<reference evidence="15" key="1">
    <citation type="submission" date="2023-03" db="EMBL/GenBank/DDBJ databases">
        <authorList>
            <person name="Julca I."/>
        </authorList>
    </citation>
    <scope>NUCLEOTIDE SEQUENCE</scope>
</reference>
<evidence type="ECO:0000259" key="14">
    <source>
        <dbReference type="PROSITE" id="PS51141"/>
    </source>
</evidence>
<dbReference type="InterPro" id="IPR017238">
    <property type="entry name" value="SBP_fam"/>
</dbReference>
<accession>A0AAV1BY86</accession>
<feature type="domain" description="SBP-type" evidence="14">
    <location>
        <begin position="62"/>
        <end position="139"/>
    </location>
</feature>
<feature type="binding site" evidence="11">
    <location>
        <position position="87"/>
    </location>
    <ligand>
        <name>Zn(2+)</name>
        <dbReference type="ChEBI" id="CHEBI:29105"/>
        <label>1</label>
    </ligand>
</feature>
<dbReference type="InterPro" id="IPR004333">
    <property type="entry name" value="SBP_dom"/>
</dbReference>
<evidence type="ECO:0000256" key="10">
    <source>
        <dbReference type="PIRNR" id="PIRNR037575"/>
    </source>
</evidence>
<feature type="compositionally biased region" description="Basic and acidic residues" evidence="13">
    <location>
        <begin position="1"/>
        <end position="19"/>
    </location>
</feature>
<dbReference type="GO" id="GO:0003677">
    <property type="term" value="F:DNA binding"/>
    <property type="evidence" value="ECO:0007669"/>
    <property type="project" value="UniProtKB-UniRule"/>
</dbReference>